<proteinExistence type="inferred from homology"/>
<dbReference type="Proteomes" id="UP000189513">
    <property type="component" value="Unassembled WGS sequence"/>
</dbReference>
<evidence type="ECO:0000256" key="11">
    <source>
        <dbReference type="SAM" id="MobiDB-lite"/>
    </source>
</evidence>
<dbReference type="GO" id="GO:0006511">
    <property type="term" value="P:ubiquitin-dependent protein catabolic process"/>
    <property type="evidence" value="ECO:0007669"/>
    <property type="project" value="InterPro"/>
</dbReference>
<dbReference type="EC" id="2.3.2.27" evidence="6"/>
<evidence type="ECO:0000256" key="10">
    <source>
        <dbReference type="ARBA" id="ARBA00023242"/>
    </source>
</evidence>
<comment type="caution">
    <text evidence="13">The sequence shown here is derived from an EMBL/GenBank/DDBJ whole genome shotgun (WGS) entry which is preliminary data.</text>
</comment>
<dbReference type="GO" id="GO:0036503">
    <property type="term" value="P:ERAD pathway"/>
    <property type="evidence" value="ECO:0007669"/>
    <property type="project" value="InterPro"/>
</dbReference>
<dbReference type="GO" id="GO:0016874">
    <property type="term" value="F:ligase activity"/>
    <property type="evidence" value="ECO:0007669"/>
    <property type="project" value="UniProtKB-KW"/>
</dbReference>
<feature type="domain" description="U-box" evidence="12">
    <location>
        <begin position="957"/>
        <end position="1031"/>
    </location>
</feature>
<dbReference type="PROSITE" id="PS51698">
    <property type="entry name" value="U_BOX"/>
    <property type="match status" value="1"/>
</dbReference>
<evidence type="ECO:0000256" key="2">
    <source>
        <dbReference type="ARBA" id="ARBA00004123"/>
    </source>
</evidence>
<dbReference type="Gene3D" id="3.30.40.10">
    <property type="entry name" value="Zinc/RING finger domain, C3HC4 (zinc finger)"/>
    <property type="match status" value="1"/>
</dbReference>
<name>A0A1V2L3T6_CYBFA</name>
<evidence type="ECO:0000256" key="8">
    <source>
        <dbReference type="ARBA" id="ARBA00022679"/>
    </source>
</evidence>
<dbReference type="InterPro" id="IPR019474">
    <property type="entry name" value="Ub_conjug_fac_E4_core"/>
</dbReference>
<dbReference type="InterPro" id="IPR013083">
    <property type="entry name" value="Znf_RING/FYVE/PHD"/>
</dbReference>
<dbReference type="SMART" id="SM00504">
    <property type="entry name" value="Ubox"/>
    <property type="match status" value="1"/>
</dbReference>
<dbReference type="CDD" id="cd16657">
    <property type="entry name" value="RING-Ubox_UBE4A"/>
    <property type="match status" value="1"/>
</dbReference>
<organism evidence="13 14">
    <name type="scientific">Cyberlindnera fabianii</name>
    <name type="common">Yeast</name>
    <name type="synonym">Hansenula fabianii</name>
    <dbReference type="NCBI Taxonomy" id="36022"/>
    <lineage>
        <taxon>Eukaryota</taxon>
        <taxon>Fungi</taxon>
        <taxon>Dikarya</taxon>
        <taxon>Ascomycota</taxon>
        <taxon>Saccharomycotina</taxon>
        <taxon>Saccharomycetes</taxon>
        <taxon>Phaffomycetales</taxon>
        <taxon>Phaffomycetaceae</taxon>
        <taxon>Cyberlindnera</taxon>
    </lineage>
</organism>
<dbReference type="SUPFAM" id="SSF57850">
    <property type="entry name" value="RING/U-box"/>
    <property type="match status" value="1"/>
</dbReference>
<dbReference type="Pfam" id="PF10408">
    <property type="entry name" value="Ufd2P_core"/>
    <property type="match status" value="1"/>
</dbReference>
<evidence type="ECO:0000256" key="1">
    <source>
        <dbReference type="ARBA" id="ARBA00000900"/>
    </source>
</evidence>
<sequence>MPEQSMDEIRAKRLAKLQATMTQSQPSSGTSSPLPTKDSTPVETPVAAPAPIATPTPAPKTPTTAVTKTPPLENINSWAGRELANVMGVTLDVDLADGKDVVFLEATFTEMVEDDQDPVFNSSNIDRAIIERLSEIGHDNPFKYLKDVWSKTQQSKRMVKTKDPLREQKLEILDEIDRLTSSYGLVAFQIPDMFQNGAVGLFLKDIIHNENSYSDFLIQIINRAEEEGTLIDFLNIFIPNLVSLIAKIDLNNPQYPLILNIFQLFLSEKAVAAIFTQVEGFKATRAMKPNSFEKKTILGPIFSLSPLQTSVASSYFGGSIQENNRQLNQAVETMQSEHKILLDRLFFIANKIIRASEQSRADLLEYFAIIIDKNHLRRGDHSDPAKLASDAFITNIAHVLIRLSLPFTDASLSKIDRIDINYFQNDHHLLELTDETRTNSTSAEASEYLESHKFTDRPNFISDCFYLTQAYLHYGIGGTLLTETKHKRRMKQLKNIIEQLKKVQNSTNPMMRLGALQLPRMEKMLGDLKATQTAITCVFANRDLQLEVFDFVAGSCAFLLRTIDPTHSYPRGKLNLPLIPDVIGVENVDNTEYFREMAPVPFKYFPEFTIEGVLNYTSYITKYTNNPLVGSSRLNSFVELAVTFLRCPELIGNPHLKGRIVQALVMGAHPYTDARPGYMMESFETNELVTKNLLYGLLDFYVVVEKTGSSTQFYDKFNSRYHIALILQEIWKNPMYQAQLLKLSEENEEFFIRFVARMLNDLTFLLDESLMHLAEVHKIQVELDARTKTGVESLEGTIEELESRLTGEEDQAKNNISLAKMSIKLFGLFTKEVPRAFMKPEIVGRLASMLDYNLDALVGPKCAGLKVSDPQKYDFNPKELLVSISQVFVNLSGETEFVKSVAQDSRSFKRSLFTRAEQIISRWGLETPKFISKLVKFADSAEAARLAEEEEEMEFGEIPDEYLDPLMFTLMEDPVTLPSSKVNIDRATIRAHLLSDSTDPFNRVPLKLEEVIPNDELKKEIMEFKAKSRAKGKDVEMTDA</sequence>
<keyword evidence="13" id="KW-0436">Ligase</keyword>
<evidence type="ECO:0000256" key="3">
    <source>
        <dbReference type="ARBA" id="ARBA00004496"/>
    </source>
</evidence>
<dbReference type="VEuPathDB" id="FungiDB:BON22_4606"/>
<dbReference type="PANTHER" id="PTHR13931">
    <property type="entry name" value="UBIQUITINATION FACTOR E4"/>
    <property type="match status" value="1"/>
</dbReference>
<dbReference type="AlphaFoldDB" id="A0A1V2L3T6"/>
<feature type="compositionally biased region" description="Low complexity" evidence="11">
    <location>
        <begin position="22"/>
        <end position="51"/>
    </location>
</feature>
<evidence type="ECO:0000256" key="6">
    <source>
        <dbReference type="ARBA" id="ARBA00012483"/>
    </source>
</evidence>
<evidence type="ECO:0000313" key="14">
    <source>
        <dbReference type="Proteomes" id="UP000189513"/>
    </source>
</evidence>
<dbReference type="GO" id="GO:0000209">
    <property type="term" value="P:protein polyubiquitination"/>
    <property type="evidence" value="ECO:0007669"/>
    <property type="project" value="TreeGrafter"/>
</dbReference>
<evidence type="ECO:0000256" key="5">
    <source>
        <dbReference type="ARBA" id="ARBA00007434"/>
    </source>
</evidence>
<comment type="similarity">
    <text evidence="5">Belongs to the ubiquitin conjugation factor E4 family.</text>
</comment>
<accession>A0A1V2L3T6</accession>
<feature type="region of interest" description="Disordered" evidence="11">
    <location>
        <begin position="1"/>
        <end position="73"/>
    </location>
</feature>
<keyword evidence="10" id="KW-0539">Nucleus</keyword>
<comment type="pathway">
    <text evidence="4">Protein modification; protein ubiquitination.</text>
</comment>
<dbReference type="UniPathway" id="UPA00143"/>
<feature type="compositionally biased region" description="Low complexity" evidence="11">
    <location>
        <begin position="61"/>
        <end position="71"/>
    </location>
</feature>
<dbReference type="PANTHER" id="PTHR13931:SF2">
    <property type="entry name" value="UBIQUITIN CONJUGATION FACTOR E4 B"/>
    <property type="match status" value="1"/>
</dbReference>
<gene>
    <name evidence="13" type="ORF">BON22_4606</name>
</gene>
<evidence type="ECO:0000256" key="7">
    <source>
        <dbReference type="ARBA" id="ARBA00022490"/>
    </source>
</evidence>
<dbReference type="InterPro" id="IPR003613">
    <property type="entry name" value="Ubox_domain"/>
</dbReference>
<keyword evidence="7" id="KW-0963">Cytoplasm</keyword>
<dbReference type="Pfam" id="PF04564">
    <property type="entry name" value="U-box"/>
    <property type="match status" value="1"/>
</dbReference>
<protein>
    <recommendedName>
        <fullName evidence="6">RING-type E3 ubiquitin transferase</fullName>
        <ecNumber evidence="6">2.3.2.27</ecNumber>
    </recommendedName>
</protein>
<comment type="subcellular location">
    <subcellularLocation>
        <location evidence="3">Cytoplasm</location>
    </subcellularLocation>
    <subcellularLocation>
        <location evidence="2">Nucleus</location>
    </subcellularLocation>
</comment>
<dbReference type="GO" id="GO:0005737">
    <property type="term" value="C:cytoplasm"/>
    <property type="evidence" value="ECO:0007669"/>
    <property type="project" value="UniProtKB-SubCell"/>
</dbReference>
<dbReference type="GO" id="GO:0000151">
    <property type="term" value="C:ubiquitin ligase complex"/>
    <property type="evidence" value="ECO:0007669"/>
    <property type="project" value="InterPro"/>
</dbReference>
<evidence type="ECO:0000313" key="13">
    <source>
        <dbReference type="EMBL" id="ONH65711.1"/>
    </source>
</evidence>
<dbReference type="OMA" id="WLTEIAM"/>
<evidence type="ECO:0000259" key="12">
    <source>
        <dbReference type="PROSITE" id="PS51698"/>
    </source>
</evidence>
<dbReference type="FunFam" id="3.30.40.10:FF:000055">
    <property type="entry name" value="Ubiquitin conjugation factor e4 a"/>
    <property type="match status" value="1"/>
</dbReference>
<comment type="catalytic activity">
    <reaction evidence="1">
        <text>S-ubiquitinyl-[E2 ubiquitin-conjugating enzyme]-L-cysteine + [acceptor protein]-L-lysine = [E2 ubiquitin-conjugating enzyme]-L-cysteine + N(6)-ubiquitinyl-[acceptor protein]-L-lysine.</text>
        <dbReference type="EC" id="2.3.2.27"/>
    </reaction>
</comment>
<dbReference type="InterPro" id="IPR045132">
    <property type="entry name" value="UBE4"/>
</dbReference>
<dbReference type="EMBL" id="MPUK01000010">
    <property type="protein sequence ID" value="ONH65711.1"/>
    <property type="molecule type" value="Genomic_DNA"/>
</dbReference>
<evidence type="ECO:0000256" key="9">
    <source>
        <dbReference type="ARBA" id="ARBA00022786"/>
    </source>
</evidence>
<keyword evidence="9" id="KW-0833">Ubl conjugation pathway</keyword>
<dbReference type="GO" id="GO:0034450">
    <property type="term" value="F:ubiquitin-ubiquitin ligase activity"/>
    <property type="evidence" value="ECO:0007669"/>
    <property type="project" value="InterPro"/>
</dbReference>
<keyword evidence="14" id="KW-1185">Reference proteome</keyword>
<dbReference type="STRING" id="36022.A0A1V2L3T6"/>
<reference evidence="14" key="1">
    <citation type="journal article" date="2017" name="Genome Announc.">
        <title>Genome sequences of Cyberlindnera fabianii 65, Pichia kudriavzevii 129, and Saccharomyces cerevisiae 131 isolated from fermented masau fruits in Zimbabwe.</title>
        <authorList>
            <person name="van Rijswijck I.M.H."/>
            <person name="Derks M.F.L."/>
            <person name="Abee T."/>
            <person name="de Ridder D."/>
            <person name="Smid E.J."/>
        </authorList>
    </citation>
    <scope>NUCLEOTIDE SEQUENCE [LARGE SCALE GENOMIC DNA]</scope>
    <source>
        <strain evidence="14">65</strain>
    </source>
</reference>
<evidence type="ECO:0000256" key="4">
    <source>
        <dbReference type="ARBA" id="ARBA00004906"/>
    </source>
</evidence>
<dbReference type="GO" id="GO:0005634">
    <property type="term" value="C:nucleus"/>
    <property type="evidence" value="ECO:0007669"/>
    <property type="project" value="UniProtKB-SubCell"/>
</dbReference>
<keyword evidence="8" id="KW-0808">Transferase</keyword>